<sequence length="299" mass="34477">MAKTYHPLTDLLLIDVPEAHQRKFHDAVWCLDRCTSCLSATGVSNHLDEAIKLEADRLRALNKEFYLKSMFQMMVYSSCCCLAKMPNHSDALKFQTIAAFIKYKIHFSLQNKHLSEFPEDYCLTFHKLTPHLLHILELTLAELGRRWHTKSKTELKLPQKELTEKMATSLGLLTECEALISKKSGNLIAQKKKGLTVLNNKVRGLVASHNVEYYTLKKNEIDLCNLMLGPNAAKRMPLIVTKLRLEYENKVQSNREKKSMLALFEEQGFKLKKIAEAYIEMEKKIKYTKATLNKLELML</sequence>
<evidence type="ECO:0000313" key="1">
    <source>
        <dbReference type="EMBL" id="CAB3369125.1"/>
    </source>
</evidence>
<protein>
    <submittedName>
        <fullName evidence="1">Uncharacterized protein</fullName>
    </submittedName>
</protein>
<organism evidence="1 2">
    <name type="scientific">Cloeon dipterum</name>
    <dbReference type="NCBI Taxonomy" id="197152"/>
    <lineage>
        <taxon>Eukaryota</taxon>
        <taxon>Metazoa</taxon>
        <taxon>Ecdysozoa</taxon>
        <taxon>Arthropoda</taxon>
        <taxon>Hexapoda</taxon>
        <taxon>Insecta</taxon>
        <taxon>Pterygota</taxon>
        <taxon>Palaeoptera</taxon>
        <taxon>Ephemeroptera</taxon>
        <taxon>Pisciforma</taxon>
        <taxon>Baetidae</taxon>
        <taxon>Cloeon</taxon>
    </lineage>
</organism>
<dbReference type="EMBL" id="CADEPI010000043">
    <property type="protein sequence ID" value="CAB3369125.1"/>
    <property type="molecule type" value="Genomic_DNA"/>
</dbReference>
<dbReference type="Proteomes" id="UP000494165">
    <property type="component" value="Unassembled WGS sequence"/>
</dbReference>
<comment type="caution">
    <text evidence="1">The sequence shown here is derived from an EMBL/GenBank/DDBJ whole genome shotgun (WGS) entry which is preliminary data.</text>
</comment>
<keyword evidence="2" id="KW-1185">Reference proteome</keyword>
<evidence type="ECO:0000313" key="2">
    <source>
        <dbReference type="Proteomes" id="UP000494165"/>
    </source>
</evidence>
<reference evidence="1 2" key="1">
    <citation type="submission" date="2020-04" db="EMBL/GenBank/DDBJ databases">
        <authorList>
            <person name="Alioto T."/>
            <person name="Alioto T."/>
            <person name="Gomez Garrido J."/>
        </authorList>
    </citation>
    <scope>NUCLEOTIDE SEQUENCE [LARGE SCALE GENOMIC DNA]</scope>
</reference>
<gene>
    <name evidence="1" type="ORF">CLODIP_2_CD07329</name>
</gene>
<dbReference type="AlphaFoldDB" id="A0A8S1CFP6"/>
<proteinExistence type="predicted"/>
<accession>A0A8S1CFP6</accession>
<name>A0A8S1CFP6_9INSE</name>